<evidence type="ECO:0000313" key="1">
    <source>
        <dbReference type="EMBL" id="KAF2712794.1"/>
    </source>
</evidence>
<accession>A0A6G1KIX6</accession>
<dbReference type="Proteomes" id="UP000799428">
    <property type="component" value="Unassembled WGS sequence"/>
</dbReference>
<proteinExistence type="predicted"/>
<dbReference type="EMBL" id="MU005766">
    <property type="protein sequence ID" value="KAF2712794.1"/>
    <property type="molecule type" value="Genomic_DNA"/>
</dbReference>
<gene>
    <name evidence="1" type="ORF">K504DRAFT_212282</name>
</gene>
<dbReference type="AlphaFoldDB" id="A0A6G1KIX6"/>
<evidence type="ECO:0000313" key="2">
    <source>
        <dbReference type="Proteomes" id="UP000799428"/>
    </source>
</evidence>
<sequence>MLRLAIPGTVFFFITANTRNGGLFAFSTSGNQRCSFAYAKSSPYPFPITDFHRWTMVVLWAQTFCLTHGRLHLGNTGVLFWMVISQPNISVGR</sequence>
<organism evidence="1 2">
    <name type="scientific">Pleomassaria siparia CBS 279.74</name>
    <dbReference type="NCBI Taxonomy" id="1314801"/>
    <lineage>
        <taxon>Eukaryota</taxon>
        <taxon>Fungi</taxon>
        <taxon>Dikarya</taxon>
        <taxon>Ascomycota</taxon>
        <taxon>Pezizomycotina</taxon>
        <taxon>Dothideomycetes</taxon>
        <taxon>Pleosporomycetidae</taxon>
        <taxon>Pleosporales</taxon>
        <taxon>Pleomassariaceae</taxon>
        <taxon>Pleomassaria</taxon>
    </lineage>
</organism>
<name>A0A6G1KIX6_9PLEO</name>
<keyword evidence="2" id="KW-1185">Reference proteome</keyword>
<protein>
    <submittedName>
        <fullName evidence="1">Uncharacterized protein</fullName>
    </submittedName>
</protein>
<reference evidence="1" key="1">
    <citation type="journal article" date="2020" name="Stud. Mycol.">
        <title>101 Dothideomycetes genomes: a test case for predicting lifestyles and emergence of pathogens.</title>
        <authorList>
            <person name="Haridas S."/>
            <person name="Albert R."/>
            <person name="Binder M."/>
            <person name="Bloem J."/>
            <person name="Labutti K."/>
            <person name="Salamov A."/>
            <person name="Andreopoulos B."/>
            <person name="Baker S."/>
            <person name="Barry K."/>
            <person name="Bills G."/>
            <person name="Bluhm B."/>
            <person name="Cannon C."/>
            <person name="Castanera R."/>
            <person name="Culley D."/>
            <person name="Daum C."/>
            <person name="Ezra D."/>
            <person name="Gonzalez J."/>
            <person name="Henrissat B."/>
            <person name="Kuo A."/>
            <person name="Liang C."/>
            <person name="Lipzen A."/>
            <person name="Lutzoni F."/>
            <person name="Magnuson J."/>
            <person name="Mondo S."/>
            <person name="Nolan M."/>
            <person name="Ohm R."/>
            <person name="Pangilinan J."/>
            <person name="Park H.-J."/>
            <person name="Ramirez L."/>
            <person name="Alfaro M."/>
            <person name="Sun H."/>
            <person name="Tritt A."/>
            <person name="Yoshinaga Y."/>
            <person name="Zwiers L.-H."/>
            <person name="Turgeon B."/>
            <person name="Goodwin S."/>
            <person name="Spatafora J."/>
            <person name="Crous P."/>
            <person name="Grigoriev I."/>
        </authorList>
    </citation>
    <scope>NUCLEOTIDE SEQUENCE</scope>
    <source>
        <strain evidence="1">CBS 279.74</strain>
    </source>
</reference>